<dbReference type="Pfam" id="PF00440">
    <property type="entry name" value="TetR_N"/>
    <property type="match status" value="1"/>
</dbReference>
<evidence type="ECO:0000259" key="5">
    <source>
        <dbReference type="PROSITE" id="PS50977"/>
    </source>
</evidence>
<evidence type="ECO:0000256" key="1">
    <source>
        <dbReference type="ARBA" id="ARBA00023015"/>
    </source>
</evidence>
<sequence>MGTVSSSSYHHGDLRRALLDQAVPLIAEVGPASASLRELARRTGVSHAAPAHHFGDKPGLLAAVAAEGFDLLADRLRAATETTGSLVEVGVAYVRFALDHPAHFATMFRPDLLPEADPVLTAARDRAGDVLHAAVATTAGGVLAEDPRTGAVAAWSLVHGFATLWSSGALPGRSHPDADPDELARAVAGVLTR</sequence>
<dbReference type="Proteomes" id="UP000791080">
    <property type="component" value="Unassembled WGS sequence"/>
</dbReference>
<feature type="domain" description="HTH tetR-type" evidence="5">
    <location>
        <begin position="12"/>
        <end position="72"/>
    </location>
</feature>
<dbReference type="SUPFAM" id="SSF48498">
    <property type="entry name" value="Tetracyclin repressor-like, C-terminal domain"/>
    <property type="match status" value="1"/>
</dbReference>
<dbReference type="InterPro" id="IPR036271">
    <property type="entry name" value="Tet_transcr_reg_TetR-rel_C_sf"/>
</dbReference>
<organism evidence="6 7">
    <name type="scientific">Actinoalloteichus caeruleus DSM 43889</name>
    <dbReference type="NCBI Taxonomy" id="1120930"/>
    <lineage>
        <taxon>Bacteria</taxon>
        <taxon>Bacillati</taxon>
        <taxon>Actinomycetota</taxon>
        <taxon>Actinomycetes</taxon>
        <taxon>Pseudonocardiales</taxon>
        <taxon>Pseudonocardiaceae</taxon>
        <taxon>Actinoalloteichus</taxon>
        <taxon>Actinoalloteichus cyanogriseus</taxon>
    </lineage>
</organism>
<accession>A0ABT1JCB2</accession>
<dbReference type="PANTHER" id="PTHR30055">
    <property type="entry name" value="HTH-TYPE TRANSCRIPTIONAL REGULATOR RUTR"/>
    <property type="match status" value="1"/>
</dbReference>
<evidence type="ECO:0000256" key="3">
    <source>
        <dbReference type="ARBA" id="ARBA00023163"/>
    </source>
</evidence>
<dbReference type="PROSITE" id="PS50977">
    <property type="entry name" value="HTH_TETR_2"/>
    <property type="match status" value="1"/>
</dbReference>
<dbReference type="SUPFAM" id="SSF46689">
    <property type="entry name" value="Homeodomain-like"/>
    <property type="match status" value="1"/>
</dbReference>
<evidence type="ECO:0000313" key="6">
    <source>
        <dbReference type="EMBL" id="MCP2330129.1"/>
    </source>
</evidence>
<dbReference type="Pfam" id="PF13305">
    <property type="entry name" value="TetR_C_33"/>
    <property type="match status" value="1"/>
</dbReference>
<dbReference type="InterPro" id="IPR009057">
    <property type="entry name" value="Homeodomain-like_sf"/>
</dbReference>
<keyword evidence="7" id="KW-1185">Reference proteome</keyword>
<keyword evidence="1" id="KW-0805">Transcription regulation</keyword>
<dbReference type="InterPro" id="IPR001647">
    <property type="entry name" value="HTH_TetR"/>
</dbReference>
<dbReference type="InterPro" id="IPR050109">
    <property type="entry name" value="HTH-type_TetR-like_transc_reg"/>
</dbReference>
<evidence type="ECO:0000256" key="4">
    <source>
        <dbReference type="PROSITE-ProRule" id="PRU00335"/>
    </source>
</evidence>
<evidence type="ECO:0000256" key="2">
    <source>
        <dbReference type="ARBA" id="ARBA00023125"/>
    </source>
</evidence>
<gene>
    <name evidence="6" type="ORF">G443_000399</name>
</gene>
<dbReference type="EMBL" id="AUBJ02000001">
    <property type="protein sequence ID" value="MCP2330129.1"/>
    <property type="molecule type" value="Genomic_DNA"/>
</dbReference>
<name>A0ABT1JCB2_ACTCY</name>
<reference evidence="6 7" key="1">
    <citation type="submission" date="2022-06" db="EMBL/GenBank/DDBJ databases">
        <title>Genomic Encyclopedia of Type Strains, Phase I: the one thousand microbial genomes (KMG-I) project.</title>
        <authorList>
            <person name="Kyrpides N."/>
        </authorList>
    </citation>
    <scope>NUCLEOTIDE SEQUENCE [LARGE SCALE GENOMIC DNA]</scope>
    <source>
        <strain evidence="6 7">DSM 43889</strain>
    </source>
</reference>
<proteinExistence type="predicted"/>
<dbReference type="Gene3D" id="1.10.357.10">
    <property type="entry name" value="Tetracycline Repressor, domain 2"/>
    <property type="match status" value="1"/>
</dbReference>
<comment type="caution">
    <text evidence="6">The sequence shown here is derived from an EMBL/GenBank/DDBJ whole genome shotgun (WGS) entry which is preliminary data.</text>
</comment>
<keyword evidence="2 4" id="KW-0238">DNA-binding</keyword>
<dbReference type="InterPro" id="IPR025996">
    <property type="entry name" value="MT1864/Rv1816-like_C"/>
</dbReference>
<feature type="DNA-binding region" description="H-T-H motif" evidence="4">
    <location>
        <begin position="35"/>
        <end position="54"/>
    </location>
</feature>
<evidence type="ECO:0000313" key="7">
    <source>
        <dbReference type="Proteomes" id="UP000791080"/>
    </source>
</evidence>
<keyword evidence="3" id="KW-0804">Transcription</keyword>
<protein>
    <submittedName>
        <fullName evidence="6">Transcriptional regulator, TetR family</fullName>
    </submittedName>
</protein>
<dbReference type="PANTHER" id="PTHR30055:SF220">
    <property type="entry name" value="TETR-FAMILY REGULATORY PROTEIN"/>
    <property type="match status" value="1"/>
</dbReference>